<protein>
    <recommendedName>
        <fullName evidence="4">NADP-dependent oxidoreductase domain-containing protein</fullName>
    </recommendedName>
</protein>
<sequence>GVVLVPTTRGLSRKHIVEGTQTGFPALKTGSGYRSSVDLIITEAWAVVQRLDLLGPIVEQPEYNLLSRHKVESEFLPLYSNYGLGLTTWSPLSSGVLTGKYNKKVIPSDSRFALENYKVTPALTPLTVDDFLGDA</sequence>
<proteinExistence type="inferred from homology"/>
<evidence type="ECO:0000313" key="5">
    <source>
        <dbReference type="EMBL" id="KAF3972257.1"/>
    </source>
</evidence>
<organism evidence="5 6">
    <name type="scientific">Castanea mollissima</name>
    <name type="common">Chinese chestnut</name>
    <dbReference type="NCBI Taxonomy" id="60419"/>
    <lineage>
        <taxon>Eukaryota</taxon>
        <taxon>Viridiplantae</taxon>
        <taxon>Streptophyta</taxon>
        <taxon>Embryophyta</taxon>
        <taxon>Tracheophyta</taxon>
        <taxon>Spermatophyta</taxon>
        <taxon>Magnoliopsida</taxon>
        <taxon>eudicotyledons</taxon>
        <taxon>Gunneridae</taxon>
        <taxon>Pentapetalae</taxon>
        <taxon>rosids</taxon>
        <taxon>fabids</taxon>
        <taxon>Fagales</taxon>
        <taxon>Fagaceae</taxon>
        <taxon>Castanea</taxon>
    </lineage>
</organism>
<evidence type="ECO:0000256" key="2">
    <source>
        <dbReference type="ARBA" id="ARBA00022857"/>
    </source>
</evidence>
<evidence type="ECO:0000313" key="6">
    <source>
        <dbReference type="Proteomes" id="UP000737018"/>
    </source>
</evidence>
<evidence type="ECO:0000256" key="1">
    <source>
        <dbReference type="ARBA" id="ARBA00006515"/>
    </source>
</evidence>
<feature type="domain" description="NADP-dependent oxidoreductase" evidence="4">
    <location>
        <begin position="45"/>
        <end position="108"/>
    </location>
</feature>
<evidence type="ECO:0000259" key="4">
    <source>
        <dbReference type="Pfam" id="PF00248"/>
    </source>
</evidence>
<dbReference type="PANTHER" id="PTHR43150:SF2">
    <property type="entry name" value="HYPERKINETIC, ISOFORM M"/>
    <property type="match status" value="1"/>
</dbReference>
<dbReference type="GO" id="GO:0016491">
    <property type="term" value="F:oxidoreductase activity"/>
    <property type="evidence" value="ECO:0007669"/>
    <property type="project" value="UniProtKB-KW"/>
</dbReference>
<accession>A0A8J4RUL6</accession>
<dbReference type="Pfam" id="PF00248">
    <property type="entry name" value="Aldo_ket_red"/>
    <property type="match status" value="1"/>
</dbReference>
<dbReference type="PANTHER" id="PTHR43150">
    <property type="entry name" value="HYPERKINETIC, ISOFORM M"/>
    <property type="match status" value="1"/>
</dbReference>
<dbReference type="Proteomes" id="UP000737018">
    <property type="component" value="Unassembled WGS sequence"/>
</dbReference>
<dbReference type="InterPro" id="IPR005399">
    <property type="entry name" value="K_chnl_volt-dep_bsu_KCNAB-rel"/>
</dbReference>
<name>A0A8J4RUL6_9ROSI</name>
<reference evidence="5" key="1">
    <citation type="submission" date="2020-03" db="EMBL/GenBank/DDBJ databases">
        <title>Castanea mollissima Vanexum genome sequencing.</title>
        <authorList>
            <person name="Staton M."/>
        </authorList>
    </citation>
    <scope>NUCLEOTIDE SEQUENCE</scope>
    <source>
        <tissue evidence="5">Leaf</tissue>
    </source>
</reference>
<dbReference type="InterPro" id="IPR036812">
    <property type="entry name" value="NAD(P)_OxRdtase_dom_sf"/>
</dbReference>
<keyword evidence="6" id="KW-1185">Reference proteome</keyword>
<dbReference type="SUPFAM" id="SSF51430">
    <property type="entry name" value="NAD(P)-linked oxidoreductase"/>
    <property type="match status" value="1"/>
</dbReference>
<comment type="caution">
    <text evidence="5">The sequence shown here is derived from an EMBL/GenBank/DDBJ whole genome shotgun (WGS) entry which is preliminary data.</text>
</comment>
<evidence type="ECO:0000256" key="3">
    <source>
        <dbReference type="ARBA" id="ARBA00023002"/>
    </source>
</evidence>
<gene>
    <name evidence="5" type="ORF">CMV_004213</name>
</gene>
<keyword evidence="3" id="KW-0560">Oxidoreductase</keyword>
<dbReference type="InterPro" id="IPR023210">
    <property type="entry name" value="NADP_OxRdtase_dom"/>
</dbReference>
<dbReference type="EMBL" id="JRKL02000348">
    <property type="protein sequence ID" value="KAF3972257.1"/>
    <property type="molecule type" value="Genomic_DNA"/>
</dbReference>
<dbReference type="OrthoDB" id="2310150at2759"/>
<comment type="similarity">
    <text evidence="1">Belongs to the shaker potassium channel beta subunit family.</text>
</comment>
<keyword evidence="2" id="KW-0521">NADP</keyword>
<dbReference type="AlphaFoldDB" id="A0A8J4RUL6"/>
<dbReference type="Gene3D" id="3.20.20.100">
    <property type="entry name" value="NADP-dependent oxidoreductase domain"/>
    <property type="match status" value="1"/>
</dbReference>
<feature type="non-terminal residue" evidence="5">
    <location>
        <position position="1"/>
    </location>
</feature>